<keyword evidence="2" id="KW-1133">Transmembrane helix</keyword>
<organism evidence="3 4">
    <name type="scientific">Dyella psychrodurans</name>
    <dbReference type="NCBI Taxonomy" id="1927960"/>
    <lineage>
        <taxon>Bacteria</taxon>
        <taxon>Pseudomonadati</taxon>
        <taxon>Pseudomonadota</taxon>
        <taxon>Gammaproteobacteria</taxon>
        <taxon>Lysobacterales</taxon>
        <taxon>Rhodanobacteraceae</taxon>
        <taxon>Dyella</taxon>
    </lineage>
</organism>
<keyword evidence="1" id="KW-0175">Coiled coil</keyword>
<feature type="transmembrane region" description="Helical" evidence="2">
    <location>
        <begin position="30"/>
        <end position="52"/>
    </location>
</feature>
<dbReference type="Proteomes" id="UP000255334">
    <property type="component" value="Unassembled WGS sequence"/>
</dbReference>
<feature type="transmembrane region" description="Helical" evidence="2">
    <location>
        <begin position="173"/>
        <end position="194"/>
    </location>
</feature>
<evidence type="ECO:0000256" key="2">
    <source>
        <dbReference type="SAM" id="Phobius"/>
    </source>
</evidence>
<keyword evidence="2" id="KW-0812">Transmembrane</keyword>
<evidence type="ECO:0000313" key="3">
    <source>
        <dbReference type="EMBL" id="RDS80959.1"/>
    </source>
</evidence>
<feature type="coiled-coil region" evidence="1">
    <location>
        <begin position="1"/>
        <end position="31"/>
    </location>
</feature>
<evidence type="ECO:0000256" key="1">
    <source>
        <dbReference type="SAM" id="Coils"/>
    </source>
</evidence>
<dbReference type="AlphaFoldDB" id="A0A370WXU3"/>
<dbReference type="OrthoDB" id="7063320at2"/>
<reference evidence="3 4" key="1">
    <citation type="submission" date="2018-07" db="EMBL/GenBank/DDBJ databases">
        <title>Dyella monticola sp. nov. and Dyella psychrodurans sp. nov. isolated from monsoon evergreen broad-leaved forest soil of Dinghu Mountain, China.</title>
        <authorList>
            <person name="Gao Z."/>
            <person name="Qiu L."/>
        </authorList>
    </citation>
    <scope>NUCLEOTIDE SEQUENCE [LARGE SCALE GENOMIC DNA]</scope>
    <source>
        <strain evidence="3 4">4MSK11</strain>
    </source>
</reference>
<gene>
    <name evidence="3" type="ORF">DWU99_18060</name>
</gene>
<dbReference type="RefSeq" id="WP_115479487.1">
    <property type="nucleotide sequence ID" value="NZ_QRBF01000008.1"/>
</dbReference>
<accession>A0A370WXU3</accession>
<evidence type="ECO:0000313" key="4">
    <source>
        <dbReference type="Proteomes" id="UP000255334"/>
    </source>
</evidence>
<name>A0A370WXU3_9GAMM</name>
<keyword evidence="4" id="KW-1185">Reference proteome</keyword>
<sequence length="204" mass="22817">MSEEKDINEEIERLRKELERKERNQRAARLRAATTTMFVAIAGLVLSTSLLFGTLKNKPLRIPAEPNTDSLNTLRANLAMLQDRVAKLDQLTKAAYLTAPSADTSTEQRRLAAEVVSLNDRMTKIEDAISESPEKALSIPLLRKDVEDTSKRLGDYRDATRADIDRLYELQKWILGGIGVFLLTAIGWAASMIYKSLPGNKSDI</sequence>
<dbReference type="EMBL" id="QRBF01000008">
    <property type="protein sequence ID" value="RDS80959.1"/>
    <property type="molecule type" value="Genomic_DNA"/>
</dbReference>
<protein>
    <submittedName>
        <fullName evidence="3">Uncharacterized protein</fullName>
    </submittedName>
</protein>
<comment type="caution">
    <text evidence="3">The sequence shown here is derived from an EMBL/GenBank/DDBJ whole genome shotgun (WGS) entry which is preliminary data.</text>
</comment>
<proteinExistence type="predicted"/>
<keyword evidence="2" id="KW-0472">Membrane</keyword>